<dbReference type="EMBL" id="SDOV01000004">
    <property type="protein sequence ID" value="KAH7641383.1"/>
    <property type="molecule type" value="Genomic_DNA"/>
</dbReference>
<reference evidence="2" key="2">
    <citation type="journal article" date="2021" name="World Allergy Organ. J.">
        <title>Chromosome-level assembly of Dermatophagoides farinae genome and transcriptome reveals two novel allergens Der f 37 and Der f 39.</title>
        <authorList>
            <person name="Chen J."/>
            <person name="Cai Z."/>
            <person name="Fan D."/>
            <person name="Hu J."/>
            <person name="Hou Y."/>
            <person name="He Y."/>
            <person name="Zhang Z."/>
            <person name="Zhao Z."/>
            <person name="Gao P."/>
            <person name="Hu W."/>
            <person name="Sun J."/>
            <person name="Li J."/>
            <person name="Ji K."/>
        </authorList>
    </citation>
    <scope>NUCLEOTIDE SEQUENCE</scope>
    <source>
        <strain evidence="2">JKM2019</strain>
    </source>
</reference>
<dbReference type="AlphaFoldDB" id="A0A9D4NZW2"/>
<feature type="transmembrane region" description="Helical" evidence="1">
    <location>
        <begin position="68"/>
        <end position="85"/>
    </location>
</feature>
<name>A0A9D4NZW2_DERFA</name>
<feature type="transmembrane region" description="Helical" evidence="1">
    <location>
        <begin position="97"/>
        <end position="117"/>
    </location>
</feature>
<feature type="transmembrane region" description="Helical" evidence="1">
    <location>
        <begin position="12"/>
        <end position="30"/>
    </location>
</feature>
<organism evidence="2">
    <name type="scientific">Dermatophagoides farinae</name>
    <name type="common">American house dust mite</name>
    <dbReference type="NCBI Taxonomy" id="6954"/>
    <lineage>
        <taxon>Eukaryota</taxon>
        <taxon>Metazoa</taxon>
        <taxon>Ecdysozoa</taxon>
        <taxon>Arthropoda</taxon>
        <taxon>Chelicerata</taxon>
        <taxon>Arachnida</taxon>
        <taxon>Acari</taxon>
        <taxon>Acariformes</taxon>
        <taxon>Sarcoptiformes</taxon>
        <taxon>Astigmata</taxon>
        <taxon>Psoroptidia</taxon>
        <taxon>Analgoidea</taxon>
        <taxon>Pyroglyphidae</taxon>
        <taxon>Dermatophagoidinae</taxon>
        <taxon>Dermatophagoides</taxon>
    </lineage>
</organism>
<keyword evidence="1" id="KW-0472">Membrane</keyword>
<keyword evidence="1" id="KW-1133">Transmembrane helix</keyword>
<sequence length="304" mass="36316">MIRLFPKEGLHYIMTSEIIWTLNGLLNGFYSSSRYYQNFYFILPIQHRRYRELNTKDSNKYALIRDRVFSMIRIGSLTICIMFLLGKITMTILQPSWQISIFWTVIWMFILQIWAINSIADYNDFMDDYYVMSVNRGFIKIFVNYYLRQIIGHHYQSFAMLQREIRDYNQQLKRYLSVIFTLITVLITYLVYLILMTEQNFIFLSLYIIGAHAHYVTLSLLIIGCNMIKQNNVKILRLQRKCLTLSSTCERKFIHNYQLFKFETITSIQLNRPSGFQLGNGVIITSYTFVTFLFNISTFFFLIS</sequence>
<gene>
    <name evidence="2" type="ORF">HUG17_4427</name>
</gene>
<reference evidence="2" key="1">
    <citation type="submission" date="2020-06" db="EMBL/GenBank/DDBJ databases">
        <authorList>
            <person name="Ji K."/>
            <person name="Li J."/>
        </authorList>
    </citation>
    <scope>NUCLEOTIDE SEQUENCE</scope>
    <source>
        <strain evidence="2">JKM2019</strain>
        <tissue evidence="2">Whole body</tissue>
    </source>
</reference>
<evidence type="ECO:0000313" key="2">
    <source>
        <dbReference type="EMBL" id="KAH7641383.1"/>
    </source>
</evidence>
<feature type="transmembrane region" description="Helical" evidence="1">
    <location>
        <begin position="282"/>
        <end position="303"/>
    </location>
</feature>
<comment type="caution">
    <text evidence="2">The sequence shown here is derived from an EMBL/GenBank/DDBJ whole genome shotgun (WGS) entry which is preliminary data.</text>
</comment>
<evidence type="ECO:0000256" key="1">
    <source>
        <dbReference type="SAM" id="Phobius"/>
    </source>
</evidence>
<protein>
    <submittedName>
        <fullName evidence="2">Uncharacterized protein</fullName>
    </submittedName>
</protein>
<accession>A0A9D4NZW2</accession>
<keyword evidence="1" id="KW-0812">Transmembrane</keyword>
<dbReference type="Proteomes" id="UP000828236">
    <property type="component" value="Unassembled WGS sequence"/>
</dbReference>
<feature type="transmembrane region" description="Helical" evidence="1">
    <location>
        <begin position="175"/>
        <end position="195"/>
    </location>
</feature>
<proteinExistence type="predicted"/>
<feature type="transmembrane region" description="Helical" evidence="1">
    <location>
        <begin position="201"/>
        <end position="228"/>
    </location>
</feature>